<proteinExistence type="inferred from homology"/>
<dbReference type="Gene3D" id="3.40.30.10">
    <property type="entry name" value="Glutaredoxin"/>
    <property type="match status" value="1"/>
</dbReference>
<reference evidence="4" key="1">
    <citation type="submission" date="2022-02" db="EMBL/GenBank/DDBJ databases">
        <title>The genome sequence of Ruegeria sp. 1NDH52C.</title>
        <authorList>
            <person name="Du J."/>
        </authorList>
    </citation>
    <scope>NUCLEOTIDE SEQUENCE</scope>
    <source>
        <strain evidence="4">1NDH52C</strain>
    </source>
</reference>
<dbReference type="RefSeq" id="WP_234166746.1">
    <property type="nucleotide sequence ID" value="NZ_JAKOEM010000028.1"/>
</dbReference>
<gene>
    <name evidence="4" type="ORF">MB818_19925</name>
</gene>
<protein>
    <submittedName>
        <fullName evidence="4">SCO family protein</fullName>
    </submittedName>
</protein>
<dbReference type="Pfam" id="PF02630">
    <property type="entry name" value="SCO1-SenC"/>
    <property type="match status" value="1"/>
</dbReference>
<dbReference type="SUPFAM" id="SSF52833">
    <property type="entry name" value="Thioredoxin-like"/>
    <property type="match status" value="1"/>
</dbReference>
<dbReference type="EMBL" id="JAKOEM010000028">
    <property type="protein sequence ID" value="MCG6560483.1"/>
    <property type="molecule type" value="Genomic_DNA"/>
</dbReference>
<evidence type="ECO:0000313" key="5">
    <source>
        <dbReference type="Proteomes" id="UP001165279"/>
    </source>
</evidence>
<dbReference type="InterPro" id="IPR036249">
    <property type="entry name" value="Thioredoxin-like_sf"/>
</dbReference>
<comment type="similarity">
    <text evidence="1">Belongs to the SCO1/2 family.</text>
</comment>
<dbReference type="PANTHER" id="PTHR12151">
    <property type="entry name" value="ELECTRON TRANSPORT PROTIN SCO1/SENC FAMILY MEMBER"/>
    <property type="match status" value="1"/>
</dbReference>
<dbReference type="CDD" id="cd02968">
    <property type="entry name" value="SCO"/>
    <property type="match status" value="1"/>
</dbReference>
<name>A0ABS9P1W2_9RHOB</name>
<feature type="domain" description="Thioredoxin" evidence="3">
    <location>
        <begin position="58"/>
        <end position="232"/>
    </location>
</feature>
<sequence length="237" mass="25973">MRKRYLLSGLAVAALAAAALGWQVWQPQPAARPSPMASVFEASDAYQFDPPAPGSYRLNRIKSAPDGRVLDINGREHGLHDLTRGKISLVSFVYLTCGDVNGCPLAMSVFFDVHDASRDLPGLNEDVQLLTISFDPDRDTVEAIEAFAYPITSDEQAGDKLDWHVLTTSGSQALAPILDGYGQVVDRSEDQETISHLLRLYLVDRQGDIRNVYGLGFLDPRLLLTDIETLLMEEAGA</sequence>
<keyword evidence="5" id="KW-1185">Reference proteome</keyword>
<dbReference type="InterPro" id="IPR003782">
    <property type="entry name" value="SCO1/SenC"/>
</dbReference>
<comment type="caution">
    <text evidence="4">The sequence shown here is derived from an EMBL/GenBank/DDBJ whole genome shotgun (WGS) entry which is preliminary data.</text>
</comment>
<keyword evidence="2" id="KW-0186">Copper</keyword>
<evidence type="ECO:0000313" key="4">
    <source>
        <dbReference type="EMBL" id="MCG6560483.1"/>
    </source>
</evidence>
<dbReference type="PROSITE" id="PS51352">
    <property type="entry name" value="THIOREDOXIN_2"/>
    <property type="match status" value="1"/>
</dbReference>
<dbReference type="InterPro" id="IPR013766">
    <property type="entry name" value="Thioredoxin_domain"/>
</dbReference>
<dbReference type="PANTHER" id="PTHR12151:SF25">
    <property type="entry name" value="LINALOOL DEHYDRATASE_ISOMERASE DOMAIN-CONTAINING PROTEIN"/>
    <property type="match status" value="1"/>
</dbReference>
<organism evidence="4 5">
    <name type="scientific">Ruegeria alba</name>
    <dbReference type="NCBI Taxonomy" id="2916756"/>
    <lineage>
        <taxon>Bacteria</taxon>
        <taxon>Pseudomonadati</taxon>
        <taxon>Pseudomonadota</taxon>
        <taxon>Alphaproteobacteria</taxon>
        <taxon>Rhodobacterales</taxon>
        <taxon>Roseobacteraceae</taxon>
        <taxon>Ruegeria</taxon>
    </lineage>
</organism>
<evidence type="ECO:0000259" key="3">
    <source>
        <dbReference type="PROSITE" id="PS51352"/>
    </source>
</evidence>
<accession>A0ABS9P1W2</accession>
<evidence type="ECO:0000256" key="2">
    <source>
        <dbReference type="ARBA" id="ARBA00023008"/>
    </source>
</evidence>
<dbReference type="Proteomes" id="UP001165279">
    <property type="component" value="Unassembled WGS sequence"/>
</dbReference>
<evidence type="ECO:0000256" key="1">
    <source>
        <dbReference type="ARBA" id="ARBA00010996"/>
    </source>
</evidence>